<dbReference type="InterPro" id="IPR026841">
    <property type="entry name" value="Aur1/Ipt1"/>
</dbReference>
<reference evidence="3 4" key="1">
    <citation type="submission" date="2020-01" db="EMBL/GenBank/DDBJ databases">
        <title>Paenibacillus soybeanensis sp. nov. isolated from the nodules of soybean (Glycine max(L.) Merr).</title>
        <authorList>
            <person name="Wang H."/>
        </authorList>
    </citation>
    <scope>NUCLEOTIDE SEQUENCE [LARGE SCALE GENOMIC DNA]</scope>
    <source>
        <strain evidence="3 4">DSM 23054</strain>
    </source>
</reference>
<protein>
    <submittedName>
        <fullName evidence="3">Phosphatase PAP2 family protein</fullName>
    </submittedName>
</protein>
<dbReference type="GO" id="GO:0016020">
    <property type="term" value="C:membrane"/>
    <property type="evidence" value="ECO:0007669"/>
    <property type="project" value="UniProtKB-SubCell"/>
</dbReference>
<dbReference type="SUPFAM" id="SSF48317">
    <property type="entry name" value="Acid phosphatase/Vanadium-dependent haloperoxidase"/>
    <property type="match status" value="1"/>
</dbReference>
<evidence type="ECO:0000313" key="3">
    <source>
        <dbReference type="EMBL" id="NBC72380.1"/>
    </source>
</evidence>
<dbReference type="OrthoDB" id="9790723at2"/>
<sequence>MKRLLRQAPLLWMLTIPLIGTLYAMQDHARSSMHILATEVDRITPFIPVFSLFYMVWYPFLFVTLVLLFRKRRVAYYRTLAAVCLGILTANMAFLLFPTYVPRPPLGTGWNFLVPLTYRLDEPYNGFPSIHVLTCYLMLRGSEVLPRWTRRVVIAMAVLIIMSTLFIKQHVLADAAGGIAVGEAVFRIAGRLFKPKPLAMPHGDPAATESV</sequence>
<feature type="transmembrane region" description="Helical" evidence="1">
    <location>
        <begin position="148"/>
        <end position="167"/>
    </location>
</feature>
<gene>
    <name evidence="3" type="ORF">GT003_25570</name>
</gene>
<dbReference type="EMBL" id="JAAAMU010000018">
    <property type="protein sequence ID" value="NBC72380.1"/>
    <property type="molecule type" value="Genomic_DNA"/>
</dbReference>
<organism evidence="3 4">
    <name type="scientific">Paenibacillus sacheonensis</name>
    <dbReference type="NCBI Taxonomy" id="742054"/>
    <lineage>
        <taxon>Bacteria</taxon>
        <taxon>Bacillati</taxon>
        <taxon>Bacillota</taxon>
        <taxon>Bacilli</taxon>
        <taxon>Bacillales</taxon>
        <taxon>Paenibacillaceae</taxon>
        <taxon>Paenibacillus</taxon>
    </lineage>
</organism>
<dbReference type="Proteomes" id="UP000558113">
    <property type="component" value="Unassembled WGS sequence"/>
</dbReference>
<proteinExistence type="predicted"/>
<feature type="transmembrane region" description="Helical" evidence="1">
    <location>
        <begin position="9"/>
        <end position="26"/>
    </location>
</feature>
<name>A0A7X4YTN9_9BACL</name>
<evidence type="ECO:0000313" key="4">
    <source>
        <dbReference type="Proteomes" id="UP000558113"/>
    </source>
</evidence>
<evidence type="ECO:0000256" key="1">
    <source>
        <dbReference type="SAM" id="Phobius"/>
    </source>
</evidence>
<comment type="caution">
    <text evidence="3">The sequence shown here is derived from an EMBL/GenBank/DDBJ whole genome shotgun (WGS) entry which is preliminary data.</text>
</comment>
<keyword evidence="1" id="KW-0812">Transmembrane</keyword>
<keyword evidence="1" id="KW-0472">Membrane</keyword>
<feature type="domain" description="Inositolphosphotransferase Aur1/Ipt1" evidence="2">
    <location>
        <begin position="46"/>
        <end position="182"/>
    </location>
</feature>
<feature type="transmembrane region" description="Helical" evidence="1">
    <location>
        <begin position="46"/>
        <end position="68"/>
    </location>
</feature>
<keyword evidence="1" id="KW-1133">Transmembrane helix</keyword>
<dbReference type="InterPro" id="IPR036938">
    <property type="entry name" value="PAP2/HPO_sf"/>
</dbReference>
<evidence type="ECO:0000259" key="2">
    <source>
        <dbReference type="Pfam" id="PF14378"/>
    </source>
</evidence>
<accession>A0A7X4YTN9</accession>
<dbReference type="Pfam" id="PF14378">
    <property type="entry name" value="PAP2_3"/>
    <property type="match status" value="1"/>
</dbReference>
<feature type="transmembrane region" description="Helical" evidence="1">
    <location>
        <begin position="80"/>
        <end position="101"/>
    </location>
</feature>
<dbReference type="RefSeq" id="WP_161703316.1">
    <property type="nucleotide sequence ID" value="NZ_JAAAMU010000018.1"/>
</dbReference>
<keyword evidence="4" id="KW-1185">Reference proteome</keyword>
<dbReference type="AlphaFoldDB" id="A0A7X4YTN9"/>